<evidence type="ECO:0000256" key="3">
    <source>
        <dbReference type="ARBA" id="ARBA00009158"/>
    </source>
</evidence>
<sequence length="507" mass="61075">MVFTGLPFREASMVKARANEYETQKLSHWVKEHDLAKMRSDFVDKAEDKARAKRDAAQQAAEAKNETLDRRAQERKYAALKREDDQRMQNFLEEEQRQKERDRLLLEAMKDKSPEIRLLKRYLEVAKMNKQRYTQSQEKEFFEMKEAERNAVFHDLLMETYNKLTREEQERLDKIANDKARSFSIVVSSHVDHTETKHRLDIQMKEKVWAAEKAAREKQHDHDVIEMVHQKELEQEKKEHETKRKNVTTLQNYIKQYLMEKEELDREAAEREQKEEQDILDYQAKVEARNKEQDEKKRLQKAFKDKIYGMLMEGHEEAMRERDELEQALNDLYFQQAEEAYHKKAEALRTHREHMKANMRQASDNYWALKAQRQEQMKQEKAEWATKMMEQLLEMNRVDQMNAYKQRMKKAEYKRQIDAQWEEMQYLLAKEAAEEKAKRKKEKAEYDLQMQLLEQERQKILMDCAEELARFFPKGICKTQDDLRLVGLPAKDPPVMKEPRPHRLPTL</sequence>
<evidence type="ECO:0000256" key="10">
    <source>
        <dbReference type="ARBA" id="ARBA00023242"/>
    </source>
</evidence>
<dbReference type="InterPro" id="IPR043597">
    <property type="entry name" value="TPH_dom"/>
</dbReference>
<keyword evidence="11" id="KW-0469">Meiosis</keyword>
<evidence type="ECO:0000256" key="1">
    <source>
        <dbReference type="ARBA" id="ARBA00004123"/>
    </source>
</evidence>
<keyword evidence="9" id="KW-0206">Cytoskeleton</keyword>
<feature type="coiled-coil region" evidence="14">
    <location>
        <begin position="230"/>
        <end position="365"/>
    </location>
</feature>
<gene>
    <name evidence="17" type="ORF">R1sor_020679</name>
</gene>
<protein>
    <recommendedName>
        <fullName evidence="4">Meiosis-specific nuclear structural protein 1</fullName>
    </recommendedName>
</protein>
<evidence type="ECO:0000256" key="14">
    <source>
        <dbReference type="SAM" id="Coils"/>
    </source>
</evidence>
<comment type="function">
    <text evidence="13">Microtubule inner protein (MIP) part of the dynein-decorated doublet microtubules (DMTs) in cilia axoneme, which is required for motile cilia beating. May play a role in the control of meiotic division and germ cell differentiation through regulation of pairing and recombination during meiosis. Required for sperm flagella assembly. May play a role in the assembly and function of the outer dynein arm-docking complex (ODA-DC). ODA-DC mediates outer dynein arms (ODA) binding onto the axonemal doublet microtubules.</text>
</comment>
<dbReference type="PANTHER" id="PTHR19265:SF0">
    <property type="entry name" value="MEIOSIS-SPECIFIC NUCLEAR STRUCTURAL PROTEIN 1"/>
    <property type="match status" value="1"/>
</dbReference>
<feature type="domain" description="Trichohyalin-plectin-homology" evidence="16">
    <location>
        <begin position="110"/>
        <end position="474"/>
    </location>
</feature>
<comment type="caution">
    <text evidence="17">The sequence shown here is derived from an EMBL/GenBank/DDBJ whole genome shotgun (WGS) entry which is preliminary data.</text>
</comment>
<evidence type="ECO:0000256" key="2">
    <source>
        <dbReference type="ARBA" id="ARBA00004611"/>
    </source>
</evidence>
<keyword evidence="10" id="KW-0539">Nucleus</keyword>
<evidence type="ECO:0000256" key="6">
    <source>
        <dbReference type="ARBA" id="ARBA00022846"/>
    </source>
</evidence>
<dbReference type="Pfam" id="PF13868">
    <property type="entry name" value="TPH"/>
    <property type="match status" value="1"/>
</dbReference>
<dbReference type="EMBL" id="JBJQOH010000007">
    <property type="protein sequence ID" value="KAL3677723.1"/>
    <property type="molecule type" value="Genomic_DNA"/>
</dbReference>
<dbReference type="GO" id="GO:0005634">
    <property type="term" value="C:nucleus"/>
    <property type="evidence" value="ECO:0007669"/>
    <property type="project" value="UniProtKB-SubCell"/>
</dbReference>
<evidence type="ECO:0000313" key="18">
    <source>
        <dbReference type="Proteomes" id="UP001633002"/>
    </source>
</evidence>
<keyword evidence="5" id="KW-0963">Cytoplasm</keyword>
<dbReference type="InterPro" id="IPR026504">
    <property type="entry name" value="MNS1"/>
</dbReference>
<organism evidence="17 18">
    <name type="scientific">Riccia sorocarpa</name>
    <dbReference type="NCBI Taxonomy" id="122646"/>
    <lineage>
        <taxon>Eukaryota</taxon>
        <taxon>Viridiplantae</taxon>
        <taxon>Streptophyta</taxon>
        <taxon>Embryophyta</taxon>
        <taxon>Marchantiophyta</taxon>
        <taxon>Marchantiopsida</taxon>
        <taxon>Marchantiidae</taxon>
        <taxon>Marchantiales</taxon>
        <taxon>Ricciaceae</taxon>
        <taxon>Riccia</taxon>
    </lineage>
</organism>
<evidence type="ECO:0000256" key="5">
    <source>
        <dbReference type="ARBA" id="ARBA00022490"/>
    </source>
</evidence>
<evidence type="ECO:0000256" key="4">
    <source>
        <dbReference type="ARBA" id="ARBA00014813"/>
    </source>
</evidence>
<feature type="coiled-coil region" evidence="14">
    <location>
        <begin position="429"/>
        <end position="456"/>
    </location>
</feature>
<evidence type="ECO:0000256" key="13">
    <source>
        <dbReference type="ARBA" id="ARBA00046114"/>
    </source>
</evidence>
<keyword evidence="8" id="KW-0969">Cilium</keyword>
<accession>A0ABD3GFM8</accession>
<evidence type="ECO:0000256" key="8">
    <source>
        <dbReference type="ARBA" id="ARBA00023069"/>
    </source>
</evidence>
<evidence type="ECO:0000256" key="9">
    <source>
        <dbReference type="ARBA" id="ARBA00023212"/>
    </source>
</evidence>
<evidence type="ECO:0000256" key="11">
    <source>
        <dbReference type="ARBA" id="ARBA00023254"/>
    </source>
</evidence>
<reference evidence="17 18" key="1">
    <citation type="submission" date="2024-09" db="EMBL/GenBank/DDBJ databases">
        <title>Chromosome-scale assembly of Riccia sorocarpa.</title>
        <authorList>
            <person name="Paukszto L."/>
        </authorList>
    </citation>
    <scope>NUCLEOTIDE SEQUENCE [LARGE SCALE GENOMIC DNA]</scope>
    <source>
        <strain evidence="17">LP-2024</strain>
        <tissue evidence="17">Aerial parts of the thallus</tissue>
    </source>
</reference>
<dbReference type="PANTHER" id="PTHR19265">
    <property type="entry name" value="MEIOSIS-SPECIFIC NUCLEAR STRUCTURAL PROTEIN 1"/>
    <property type="match status" value="1"/>
</dbReference>
<evidence type="ECO:0000313" key="17">
    <source>
        <dbReference type="EMBL" id="KAL3677723.1"/>
    </source>
</evidence>
<proteinExistence type="inferred from homology"/>
<evidence type="ECO:0000256" key="7">
    <source>
        <dbReference type="ARBA" id="ARBA00023054"/>
    </source>
</evidence>
<evidence type="ECO:0000256" key="12">
    <source>
        <dbReference type="ARBA" id="ARBA00023273"/>
    </source>
</evidence>
<dbReference type="Proteomes" id="UP001633002">
    <property type="component" value="Unassembled WGS sequence"/>
</dbReference>
<keyword evidence="6" id="KW-0282">Flagellum</keyword>
<name>A0ABD3GFM8_9MARC</name>
<evidence type="ECO:0000256" key="15">
    <source>
        <dbReference type="SAM" id="MobiDB-lite"/>
    </source>
</evidence>
<dbReference type="GO" id="GO:0051321">
    <property type="term" value="P:meiotic cell cycle"/>
    <property type="evidence" value="ECO:0007669"/>
    <property type="project" value="UniProtKB-KW"/>
</dbReference>
<feature type="region of interest" description="Disordered" evidence="15">
    <location>
        <begin position="49"/>
        <end position="71"/>
    </location>
</feature>
<comment type="subcellular location">
    <subcellularLocation>
        <location evidence="2">Cytoplasm</location>
        <location evidence="2">Cytoskeleton</location>
        <location evidence="2">Flagellum axoneme</location>
    </subcellularLocation>
    <subcellularLocation>
        <location evidence="1">Nucleus</location>
    </subcellularLocation>
</comment>
<keyword evidence="7 14" id="KW-0175">Coiled coil</keyword>
<dbReference type="AlphaFoldDB" id="A0ABD3GFM8"/>
<comment type="similarity">
    <text evidence="3">Belongs to the MNS1 family.</text>
</comment>
<keyword evidence="12" id="KW-0966">Cell projection</keyword>
<keyword evidence="18" id="KW-1185">Reference proteome</keyword>
<evidence type="ECO:0000259" key="16">
    <source>
        <dbReference type="Pfam" id="PF13868"/>
    </source>
</evidence>